<protein>
    <submittedName>
        <fullName evidence="3">Uncharacterized protein</fullName>
    </submittedName>
</protein>
<dbReference type="PANTHER" id="PTHR30353:SF0">
    <property type="entry name" value="TRANSMEMBRANE PROTEIN"/>
    <property type="match status" value="1"/>
</dbReference>
<evidence type="ECO:0000313" key="4">
    <source>
        <dbReference type="Proteomes" id="UP001153076"/>
    </source>
</evidence>
<evidence type="ECO:0000256" key="2">
    <source>
        <dbReference type="SAM" id="Phobius"/>
    </source>
</evidence>
<evidence type="ECO:0000313" key="3">
    <source>
        <dbReference type="EMBL" id="KAJ8430338.1"/>
    </source>
</evidence>
<name>A0A9Q1JSU6_9CARY</name>
<feature type="transmembrane region" description="Helical" evidence="2">
    <location>
        <begin position="119"/>
        <end position="136"/>
    </location>
</feature>
<feature type="compositionally biased region" description="Low complexity" evidence="1">
    <location>
        <begin position="11"/>
        <end position="20"/>
    </location>
</feature>
<comment type="caution">
    <text evidence="3">The sequence shown here is derived from an EMBL/GenBank/DDBJ whole genome shotgun (WGS) entry which is preliminary data.</text>
</comment>
<dbReference type="PANTHER" id="PTHR30353">
    <property type="entry name" value="INNER MEMBRANE PROTEIN DEDA-RELATED"/>
    <property type="match status" value="1"/>
</dbReference>
<organism evidence="3 4">
    <name type="scientific">Carnegiea gigantea</name>
    <dbReference type="NCBI Taxonomy" id="171969"/>
    <lineage>
        <taxon>Eukaryota</taxon>
        <taxon>Viridiplantae</taxon>
        <taxon>Streptophyta</taxon>
        <taxon>Embryophyta</taxon>
        <taxon>Tracheophyta</taxon>
        <taxon>Spermatophyta</taxon>
        <taxon>Magnoliopsida</taxon>
        <taxon>eudicotyledons</taxon>
        <taxon>Gunneridae</taxon>
        <taxon>Pentapetalae</taxon>
        <taxon>Caryophyllales</taxon>
        <taxon>Cactineae</taxon>
        <taxon>Cactaceae</taxon>
        <taxon>Cactoideae</taxon>
        <taxon>Echinocereeae</taxon>
        <taxon>Carnegiea</taxon>
    </lineage>
</organism>
<keyword evidence="2" id="KW-0812">Transmembrane</keyword>
<dbReference type="OrthoDB" id="566028at2759"/>
<reference evidence="3" key="1">
    <citation type="submission" date="2022-04" db="EMBL/GenBank/DDBJ databases">
        <title>Carnegiea gigantea Genome sequencing and assembly v2.</title>
        <authorList>
            <person name="Copetti D."/>
            <person name="Sanderson M.J."/>
            <person name="Burquez A."/>
            <person name="Wojciechowski M.F."/>
        </authorList>
    </citation>
    <scope>NUCLEOTIDE SEQUENCE</scope>
    <source>
        <strain evidence="3">SGP5-SGP5p</strain>
        <tissue evidence="3">Aerial part</tissue>
    </source>
</reference>
<dbReference type="Proteomes" id="UP001153076">
    <property type="component" value="Unassembled WGS sequence"/>
</dbReference>
<feature type="transmembrane region" description="Helical" evidence="2">
    <location>
        <begin position="49"/>
        <end position="70"/>
    </location>
</feature>
<proteinExistence type="predicted"/>
<keyword evidence="2" id="KW-0472">Membrane</keyword>
<keyword evidence="4" id="KW-1185">Reference proteome</keyword>
<feature type="transmembrane region" description="Helical" evidence="2">
    <location>
        <begin position="191"/>
        <end position="213"/>
    </location>
</feature>
<accession>A0A9Q1JSU6</accession>
<evidence type="ECO:0000256" key="1">
    <source>
        <dbReference type="SAM" id="MobiDB-lite"/>
    </source>
</evidence>
<feature type="transmembrane region" description="Helical" evidence="2">
    <location>
        <begin position="283"/>
        <end position="305"/>
    </location>
</feature>
<dbReference type="EMBL" id="JAKOGI010000806">
    <property type="protein sequence ID" value="KAJ8430338.1"/>
    <property type="molecule type" value="Genomic_DNA"/>
</dbReference>
<dbReference type="AlphaFoldDB" id="A0A9Q1JSU6"/>
<keyword evidence="2" id="KW-1133">Transmembrane helix</keyword>
<dbReference type="InterPro" id="IPR032818">
    <property type="entry name" value="DedA-like"/>
</dbReference>
<feature type="region of interest" description="Disordered" evidence="1">
    <location>
        <begin position="1"/>
        <end position="20"/>
    </location>
</feature>
<sequence>MGLAAGRRGENAAGSDSASSNDRLLGGVEVNEGLFTDQTDRFSGKGGSFLAELAIAVGVAATITLVSIGLKQQTPDSSLGIGIQCLADGSSSSSIAASPAGFTFNAFGYEVVLPEYTPGWVYFWLLMAAGCGFFISEEALNIWVCSFCWYFWCTTSNIDSAVGITLARRLCLDGTWQSLAESFSKNASIHYFYGSVVLQVVVIFRGVCISDMMPFNLGKLFWQTGASEDLCSKSGIGKEKLMNITRAVQRYGNLSGFVEQFSIGMRNPTAFLAGAVGAPPDCFFAGVCIGGLITLPIQLAIGSLLRKRPMFAVASVATVVKGRNAYISEEHWTGVHPEIQSPRLKYSWYFQPGCTSSLTCYHCQGHDYVPFTGQFTKCPPFFLGELGNGFTFWRT</sequence>
<gene>
    <name evidence="3" type="ORF">Cgig2_008431</name>
</gene>